<name>A0A6I1MSE9_9CLOT</name>
<protein>
    <submittedName>
        <fullName evidence="3">DUF4179 domain-containing protein</fullName>
    </submittedName>
</protein>
<keyword evidence="1" id="KW-1133">Transmembrane helix</keyword>
<comment type="caution">
    <text evidence="3">The sequence shown here is derived from an EMBL/GenBank/DDBJ whole genome shotgun (WGS) entry which is preliminary data.</text>
</comment>
<dbReference type="Pfam" id="PF13786">
    <property type="entry name" value="DUF4179"/>
    <property type="match status" value="1"/>
</dbReference>
<dbReference type="OrthoDB" id="2541898at2"/>
<dbReference type="EMBL" id="WHJC01000108">
    <property type="protein sequence ID" value="MPQ43811.1"/>
    <property type="molecule type" value="Genomic_DNA"/>
</dbReference>
<organism evidence="3 4">
    <name type="scientific">Clostridium tarantellae</name>
    <dbReference type="NCBI Taxonomy" id="39493"/>
    <lineage>
        <taxon>Bacteria</taxon>
        <taxon>Bacillati</taxon>
        <taxon>Bacillota</taxon>
        <taxon>Clostridia</taxon>
        <taxon>Eubacteriales</taxon>
        <taxon>Clostridiaceae</taxon>
        <taxon>Clostridium</taxon>
    </lineage>
</organism>
<evidence type="ECO:0000313" key="3">
    <source>
        <dbReference type="EMBL" id="MPQ43811.1"/>
    </source>
</evidence>
<dbReference type="AlphaFoldDB" id="A0A6I1MSE9"/>
<keyword evidence="1" id="KW-0472">Membrane</keyword>
<gene>
    <name evidence="3" type="ORF">GBZ86_08575</name>
</gene>
<keyword evidence="1" id="KW-0812">Transmembrane</keyword>
<evidence type="ECO:0000256" key="1">
    <source>
        <dbReference type="SAM" id="Phobius"/>
    </source>
</evidence>
<dbReference type="Proteomes" id="UP000430345">
    <property type="component" value="Unassembled WGS sequence"/>
</dbReference>
<sequence length="474" mass="54829">MDKEILDIVNNIDIDESEFEHIDVELNDIEKRRIRNKYRKSVKKKNYFVKKIVMVSGLVCITVIGGFMVTPTRASNIPILGKVYEGLGVYDEYEEYRKYVGESIQVKGGKYTLEELMITPYKSLMAIRITSDKPILESEMEFMVDANIGGISWDRGTTKSYRIDDYNIVEVIEQSYDKKIPQKALVKINIHQMETLEKPSFIEQGKFHLKADFGNSYNDFESIDISNLVMKNLLLEFSKINASVMGTDITGTIKIKDESNNYSLDEISEKYSKLQLLLEVDNNFFSAPLNTSWSKIGKSINGSIKVKIPNLKYEEIKKAKDIKLSVYENKYTSLENLSVYESDNAINNLNSKNEQKDNIKEINGVKYKETIEFSDGHKGVFSNLNINNNTISISYKGNKEDIHYLTNLTLEVLNEQSELYSHFKIYPQVFKDSNKEDEFFIKFKNIPQDKNLEIFTGFGEEWNNKKLLEVYEVK</sequence>
<feature type="transmembrane region" description="Helical" evidence="1">
    <location>
        <begin position="47"/>
        <end position="69"/>
    </location>
</feature>
<keyword evidence="4" id="KW-1185">Reference proteome</keyword>
<feature type="domain" description="DUF4179" evidence="2">
    <location>
        <begin position="43"/>
        <end position="129"/>
    </location>
</feature>
<dbReference type="Gene3D" id="2.60.40.1630">
    <property type="entry name" value="bacillus anthracis domain"/>
    <property type="match status" value="1"/>
</dbReference>
<evidence type="ECO:0000259" key="2">
    <source>
        <dbReference type="Pfam" id="PF13786"/>
    </source>
</evidence>
<evidence type="ECO:0000313" key="4">
    <source>
        <dbReference type="Proteomes" id="UP000430345"/>
    </source>
</evidence>
<dbReference type="RefSeq" id="WP_152889664.1">
    <property type="nucleotide sequence ID" value="NZ_WHJC01000108.1"/>
</dbReference>
<reference evidence="3 4" key="1">
    <citation type="submission" date="2019-10" db="EMBL/GenBank/DDBJ databases">
        <title>The Genome Sequence of Clostridium tarantellae Isolated from Fish Brain.</title>
        <authorList>
            <person name="Bano L."/>
            <person name="Kiel M."/>
            <person name="Sales G."/>
            <person name="Doxey A.C."/>
            <person name="Mansfield M.J."/>
            <person name="Schiavone M."/>
            <person name="Rossetto O."/>
            <person name="Pirazzini M."/>
            <person name="Dobrindt U."/>
            <person name="Montecucco C."/>
        </authorList>
    </citation>
    <scope>NUCLEOTIDE SEQUENCE [LARGE SCALE GENOMIC DNA]</scope>
    <source>
        <strain evidence="3 4">DSM 3997</strain>
    </source>
</reference>
<dbReference type="InterPro" id="IPR025436">
    <property type="entry name" value="DUF4179"/>
</dbReference>
<proteinExistence type="predicted"/>
<accession>A0A6I1MSE9</accession>